<sequence length="113" mass="12860">MTITTPRSLTIPRVHAVSRVIAITLRNYRWAGESIPVLGYLCFCNTCDKRAEKEKGRDVLLGSLESLELTYWENVGMTMQRCRHKFGSFRTMMSLGYITDMITGMAVIVHCLP</sequence>
<proteinExistence type="predicted"/>
<gene>
    <name evidence="1" type="ORF">DFL_003007</name>
</gene>
<accession>A0A437AC46</accession>
<organism evidence="1 2">
    <name type="scientific">Arthrobotrys flagrans</name>
    <name type="common">Nematode-trapping fungus</name>
    <name type="synonym">Trichothecium flagrans</name>
    <dbReference type="NCBI Taxonomy" id="97331"/>
    <lineage>
        <taxon>Eukaryota</taxon>
        <taxon>Fungi</taxon>
        <taxon>Dikarya</taxon>
        <taxon>Ascomycota</taxon>
        <taxon>Pezizomycotina</taxon>
        <taxon>Orbiliomycetes</taxon>
        <taxon>Orbiliales</taxon>
        <taxon>Orbiliaceae</taxon>
        <taxon>Arthrobotrys</taxon>
    </lineage>
</organism>
<dbReference type="GeneID" id="93585318"/>
<name>A0A437AC46_ARTFL</name>
<keyword evidence="2" id="KW-1185">Reference proteome</keyword>
<protein>
    <submittedName>
        <fullName evidence="1">Uncharacterized protein</fullName>
    </submittedName>
</protein>
<reference evidence="1 2" key="1">
    <citation type="submission" date="2019-01" db="EMBL/GenBank/DDBJ databases">
        <title>Intercellular communication is required for trap formation in the nematode-trapping fungus Duddingtonia flagrans.</title>
        <authorList>
            <person name="Youssar L."/>
            <person name="Wernet V."/>
            <person name="Hensel N."/>
            <person name="Hildebrandt H.-G."/>
            <person name="Fischer R."/>
        </authorList>
    </citation>
    <scope>NUCLEOTIDE SEQUENCE [LARGE SCALE GENOMIC DNA]</scope>
    <source>
        <strain evidence="1 2">CBS H-5679</strain>
    </source>
</reference>
<evidence type="ECO:0000313" key="2">
    <source>
        <dbReference type="Proteomes" id="UP000283090"/>
    </source>
</evidence>
<comment type="caution">
    <text evidence="1">The sequence shown here is derived from an EMBL/GenBank/DDBJ whole genome shotgun (WGS) entry which is preliminary data.</text>
</comment>
<dbReference type="RefSeq" id="XP_067494379.1">
    <property type="nucleotide sequence ID" value="XM_067631877.1"/>
</dbReference>
<dbReference type="AlphaFoldDB" id="A0A437AC46"/>
<dbReference type="VEuPathDB" id="FungiDB:DFL_003007"/>
<dbReference type="EMBL" id="SAEB01000003">
    <property type="protein sequence ID" value="RVD88835.1"/>
    <property type="molecule type" value="Genomic_DNA"/>
</dbReference>
<evidence type="ECO:0000313" key="1">
    <source>
        <dbReference type="EMBL" id="RVD88835.1"/>
    </source>
</evidence>
<dbReference type="Proteomes" id="UP000283090">
    <property type="component" value="Unassembled WGS sequence"/>
</dbReference>